<accession>A0A437PMR9</accession>
<dbReference type="Pfam" id="PF00248">
    <property type="entry name" value="Aldo_ket_red"/>
    <property type="match status" value="1"/>
</dbReference>
<evidence type="ECO:0000256" key="1">
    <source>
        <dbReference type="ARBA" id="ARBA00023002"/>
    </source>
</evidence>
<dbReference type="OrthoDB" id="9773828at2"/>
<dbReference type="InterPro" id="IPR036812">
    <property type="entry name" value="NAD(P)_OxRdtase_dom_sf"/>
</dbReference>
<reference evidence="3 4" key="1">
    <citation type="submission" date="2019-01" db="EMBL/GenBank/DDBJ databases">
        <authorList>
            <person name="Chen W.-M."/>
        </authorList>
    </citation>
    <scope>NUCLEOTIDE SEQUENCE [LARGE SCALE GENOMIC DNA]</scope>
    <source>
        <strain evidence="3 4">FSY-15</strain>
    </source>
</reference>
<organism evidence="3 4">
    <name type="scientific">Sandaracinomonas limnophila</name>
    <dbReference type="NCBI Taxonomy" id="1862386"/>
    <lineage>
        <taxon>Bacteria</taxon>
        <taxon>Pseudomonadati</taxon>
        <taxon>Bacteroidota</taxon>
        <taxon>Cytophagia</taxon>
        <taxon>Cytophagales</taxon>
        <taxon>Flectobacillaceae</taxon>
        <taxon>Sandaracinomonas</taxon>
    </lineage>
</organism>
<comment type="caution">
    <text evidence="3">The sequence shown here is derived from an EMBL/GenBank/DDBJ whole genome shotgun (WGS) entry which is preliminary data.</text>
</comment>
<dbReference type="Proteomes" id="UP000282832">
    <property type="component" value="Unassembled WGS sequence"/>
</dbReference>
<gene>
    <name evidence="3" type="ORF">EOJ36_10805</name>
</gene>
<keyword evidence="1" id="KW-0560">Oxidoreductase</keyword>
<name>A0A437PMR9_9BACT</name>
<feature type="domain" description="NADP-dependent oxidoreductase" evidence="2">
    <location>
        <begin position="16"/>
        <end position="308"/>
    </location>
</feature>
<evidence type="ECO:0000259" key="2">
    <source>
        <dbReference type="Pfam" id="PF00248"/>
    </source>
</evidence>
<evidence type="ECO:0000313" key="3">
    <source>
        <dbReference type="EMBL" id="RVU23560.1"/>
    </source>
</evidence>
<dbReference type="EMBL" id="SACY01000005">
    <property type="protein sequence ID" value="RVU23560.1"/>
    <property type="molecule type" value="Genomic_DNA"/>
</dbReference>
<dbReference type="RefSeq" id="WP_127805244.1">
    <property type="nucleotide sequence ID" value="NZ_SACY01000005.1"/>
</dbReference>
<evidence type="ECO:0000313" key="4">
    <source>
        <dbReference type="Proteomes" id="UP000282832"/>
    </source>
</evidence>
<sequence>MKTRKLGSQGLEVSSIGLGCMGMTFSYAPFPDKKDSIELIRKAYELGVNFFDTAEVYGPYNNEELLGESIAPFRKDAIVATKFGFHIEGGKISGLNSRPENIRKVCDASLQRLNVEKIDLFYQHRVDPNVPIEDVAGTVADLVKEGKVLHFGLSEAGAQTIRKAHHVFPVSALQSEYSLWYRNHEQEILPTIYELGIGLVAFSPLGKGFLTGKIDEKRTFAAEDIRNVIPRFSEEARIANKAILDALQEVAEEKKCTLGQLALAWVLAKHPQNVPIPGTTKLHRLEENVAAASINLSGSDMQNLNDISEKIAILGARYPEATEKATGR</sequence>
<dbReference type="AlphaFoldDB" id="A0A437PMR9"/>
<protein>
    <submittedName>
        <fullName evidence="3">Aldo/keto reductase</fullName>
    </submittedName>
</protein>
<dbReference type="CDD" id="cd19078">
    <property type="entry name" value="AKR_AKR13C1_2"/>
    <property type="match status" value="1"/>
</dbReference>
<dbReference type="InterPro" id="IPR050791">
    <property type="entry name" value="Aldo-Keto_reductase"/>
</dbReference>
<keyword evidence="4" id="KW-1185">Reference proteome</keyword>
<dbReference type="InterPro" id="IPR023210">
    <property type="entry name" value="NADP_OxRdtase_dom"/>
</dbReference>
<dbReference type="SUPFAM" id="SSF51430">
    <property type="entry name" value="NAD(P)-linked oxidoreductase"/>
    <property type="match status" value="1"/>
</dbReference>
<dbReference type="PANTHER" id="PTHR43625">
    <property type="entry name" value="AFLATOXIN B1 ALDEHYDE REDUCTASE"/>
    <property type="match status" value="1"/>
</dbReference>
<dbReference type="GO" id="GO:0005737">
    <property type="term" value="C:cytoplasm"/>
    <property type="evidence" value="ECO:0007669"/>
    <property type="project" value="TreeGrafter"/>
</dbReference>
<dbReference type="PANTHER" id="PTHR43625:SF77">
    <property type="entry name" value="ALDO-KETO REDUCTASE"/>
    <property type="match status" value="1"/>
</dbReference>
<dbReference type="GO" id="GO:0016491">
    <property type="term" value="F:oxidoreductase activity"/>
    <property type="evidence" value="ECO:0007669"/>
    <property type="project" value="UniProtKB-KW"/>
</dbReference>
<proteinExistence type="predicted"/>
<dbReference type="Gene3D" id="3.20.20.100">
    <property type="entry name" value="NADP-dependent oxidoreductase domain"/>
    <property type="match status" value="1"/>
</dbReference>